<feature type="chain" id="PRO_5010249090" description="DUF4168 domain-containing protein" evidence="2">
    <location>
        <begin position="23"/>
        <end position="157"/>
    </location>
</feature>
<protein>
    <recommendedName>
        <fullName evidence="5">DUF4168 domain-containing protein</fullName>
    </recommendedName>
</protein>
<feature type="signal peptide" evidence="2">
    <location>
        <begin position="1"/>
        <end position="22"/>
    </location>
</feature>
<proteinExistence type="predicted"/>
<evidence type="ECO:0008006" key="5">
    <source>
        <dbReference type="Google" id="ProtNLM"/>
    </source>
</evidence>
<gene>
    <name evidence="3" type="ORF">SAMN05192540_0532</name>
</gene>
<dbReference type="RefSeq" id="WP_139254355.1">
    <property type="nucleotide sequence ID" value="NZ_FNTB01000001.1"/>
</dbReference>
<dbReference type="EMBL" id="FNTB01000001">
    <property type="protein sequence ID" value="SEB48797.1"/>
    <property type="molecule type" value="Genomic_DNA"/>
</dbReference>
<feature type="region of interest" description="Disordered" evidence="1">
    <location>
        <begin position="22"/>
        <end position="56"/>
    </location>
</feature>
<evidence type="ECO:0000256" key="1">
    <source>
        <dbReference type="SAM" id="MobiDB-lite"/>
    </source>
</evidence>
<dbReference type="Proteomes" id="UP000183038">
    <property type="component" value="Unassembled WGS sequence"/>
</dbReference>
<evidence type="ECO:0000313" key="4">
    <source>
        <dbReference type="Proteomes" id="UP000183038"/>
    </source>
</evidence>
<accession>A0A1H4JRL4</accession>
<name>A0A1H4JRL4_9FLAO</name>
<dbReference type="OrthoDB" id="1442645at2"/>
<organism evidence="3 4">
    <name type="scientific">Maribacter dokdonensis</name>
    <dbReference type="NCBI Taxonomy" id="320912"/>
    <lineage>
        <taxon>Bacteria</taxon>
        <taxon>Pseudomonadati</taxon>
        <taxon>Bacteroidota</taxon>
        <taxon>Flavobacteriia</taxon>
        <taxon>Flavobacteriales</taxon>
        <taxon>Flavobacteriaceae</taxon>
        <taxon>Maribacter</taxon>
    </lineage>
</organism>
<sequence length="157" mass="17234">MKNTIVITTALTLILASCSSTKQTRTNQTETVTEQVSTEQNVTTENTNSEASNTSVIDQQNMAAQANGSTGAMNNVMAKGSATTTRDEYADMFTKLEMSNEQISTFTAAMNRFKTKQANTPSGEMLGSMESERTRQLEEILSSGQYAKYEEWLANNQ</sequence>
<dbReference type="PROSITE" id="PS51257">
    <property type="entry name" value="PROKAR_LIPOPROTEIN"/>
    <property type="match status" value="1"/>
</dbReference>
<evidence type="ECO:0000313" key="3">
    <source>
        <dbReference type="EMBL" id="SEB48797.1"/>
    </source>
</evidence>
<dbReference type="AlphaFoldDB" id="A0A1H4JRL4"/>
<keyword evidence="2" id="KW-0732">Signal</keyword>
<reference evidence="3 4" key="1">
    <citation type="submission" date="2016-10" db="EMBL/GenBank/DDBJ databases">
        <authorList>
            <person name="de Groot N.N."/>
        </authorList>
    </citation>
    <scope>NUCLEOTIDE SEQUENCE [LARGE SCALE GENOMIC DNA]</scope>
    <source>
        <strain evidence="3 4">MAR_2009_71</strain>
    </source>
</reference>
<evidence type="ECO:0000256" key="2">
    <source>
        <dbReference type="SAM" id="SignalP"/>
    </source>
</evidence>